<reference evidence="2" key="1">
    <citation type="submission" date="2019-10" db="EMBL/GenBank/DDBJ databases">
        <authorList>
            <consortium name="DOE Joint Genome Institute"/>
            <person name="Kuo A."/>
            <person name="Miyauchi S."/>
            <person name="Kiss E."/>
            <person name="Drula E."/>
            <person name="Kohler A."/>
            <person name="Sanchez-Garcia M."/>
            <person name="Andreopoulos B."/>
            <person name="Barry K.W."/>
            <person name="Bonito G."/>
            <person name="Buee M."/>
            <person name="Carver A."/>
            <person name="Chen C."/>
            <person name="Cichocki N."/>
            <person name="Clum A."/>
            <person name="Culley D."/>
            <person name="Crous P.W."/>
            <person name="Fauchery L."/>
            <person name="Girlanda M."/>
            <person name="Hayes R."/>
            <person name="Keri Z."/>
            <person name="LaButti K."/>
            <person name="Lipzen A."/>
            <person name="Lombard V."/>
            <person name="Magnuson J."/>
            <person name="Maillard F."/>
            <person name="Morin E."/>
            <person name="Murat C."/>
            <person name="Nolan M."/>
            <person name="Ohm R."/>
            <person name="Pangilinan J."/>
            <person name="Pereira M."/>
            <person name="Perotto S."/>
            <person name="Peter M."/>
            <person name="Riley R."/>
            <person name="Sitrit Y."/>
            <person name="Stielow B."/>
            <person name="Szollosi G."/>
            <person name="Zifcakova L."/>
            <person name="Stursova M."/>
            <person name="Spatafora J.W."/>
            <person name="Tedersoo L."/>
            <person name="Vaario L.-M."/>
            <person name="Yamada A."/>
            <person name="Yan M."/>
            <person name="Wang P."/>
            <person name="Xu J."/>
            <person name="Bruns T."/>
            <person name="Baldrian P."/>
            <person name="Vilgalys R."/>
            <person name="Henrissat B."/>
            <person name="Grigoriev I.V."/>
            <person name="Hibbett D."/>
            <person name="Nagy L.G."/>
            <person name="Martin F.M."/>
        </authorList>
    </citation>
    <scope>NUCLEOTIDE SEQUENCE</scope>
    <source>
        <strain evidence="2">Prilba</strain>
    </source>
</reference>
<keyword evidence="3" id="KW-1185">Reference proteome</keyword>
<feature type="region of interest" description="Disordered" evidence="1">
    <location>
        <begin position="108"/>
        <end position="127"/>
    </location>
</feature>
<comment type="caution">
    <text evidence="2">The sequence shown here is derived from an EMBL/GenBank/DDBJ whole genome shotgun (WGS) entry which is preliminary data.</text>
</comment>
<gene>
    <name evidence="2" type="ORF">DFH94DRAFT_738147</name>
</gene>
<proteinExistence type="predicted"/>
<organism evidence="2 3">
    <name type="scientific">Russula ochroleuca</name>
    <dbReference type="NCBI Taxonomy" id="152965"/>
    <lineage>
        <taxon>Eukaryota</taxon>
        <taxon>Fungi</taxon>
        <taxon>Dikarya</taxon>
        <taxon>Basidiomycota</taxon>
        <taxon>Agaricomycotina</taxon>
        <taxon>Agaricomycetes</taxon>
        <taxon>Russulales</taxon>
        <taxon>Russulaceae</taxon>
        <taxon>Russula</taxon>
    </lineage>
</organism>
<feature type="compositionally biased region" description="Low complexity" evidence="1">
    <location>
        <begin position="60"/>
        <end position="72"/>
    </location>
</feature>
<accession>A0A9P5MXK8</accession>
<sequence length="180" mass="19423">MGCIPSKPKPQGRTLGGSSSAANNNSGQGSQQQQPQPQPQPRSQSLPQPKVQHAPRPSVPQTAAAAAAPRTQAAAAAEQRIKAVKHPFPVPALRLTTNVTDTLRKTSEGSMPAQAQSHFHQRLGKGGKTRLSTIGEIEMPKWMWEILCPIYPHRMGILYSAPISPFVLASEHVFVFLIDV</sequence>
<feature type="compositionally biased region" description="Low complexity" evidence="1">
    <location>
        <begin position="16"/>
        <end position="49"/>
    </location>
</feature>
<name>A0A9P5MXK8_9AGAM</name>
<dbReference type="EMBL" id="WHVB01000007">
    <property type="protein sequence ID" value="KAF8481114.1"/>
    <property type="molecule type" value="Genomic_DNA"/>
</dbReference>
<protein>
    <submittedName>
        <fullName evidence="2">Uncharacterized protein</fullName>
    </submittedName>
</protein>
<dbReference type="AlphaFoldDB" id="A0A9P5MXK8"/>
<evidence type="ECO:0000313" key="3">
    <source>
        <dbReference type="Proteomes" id="UP000759537"/>
    </source>
</evidence>
<evidence type="ECO:0000256" key="1">
    <source>
        <dbReference type="SAM" id="MobiDB-lite"/>
    </source>
</evidence>
<reference evidence="2" key="2">
    <citation type="journal article" date="2020" name="Nat. Commun.">
        <title>Large-scale genome sequencing of mycorrhizal fungi provides insights into the early evolution of symbiotic traits.</title>
        <authorList>
            <person name="Miyauchi S."/>
            <person name="Kiss E."/>
            <person name="Kuo A."/>
            <person name="Drula E."/>
            <person name="Kohler A."/>
            <person name="Sanchez-Garcia M."/>
            <person name="Morin E."/>
            <person name="Andreopoulos B."/>
            <person name="Barry K.W."/>
            <person name="Bonito G."/>
            <person name="Buee M."/>
            <person name="Carver A."/>
            <person name="Chen C."/>
            <person name="Cichocki N."/>
            <person name="Clum A."/>
            <person name="Culley D."/>
            <person name="Crous P.W."/>
            <person name="Fauchery L."/>
            <person name="Girlanda M."/>
            <person name="Hayes R.D."/>
            <person name="Keri Z."/>
            <person name="LaButti K."/>
            <person name="Lipzen A."/>
            <person name="Lombard V."/>
            <person name="Magnuson J."/>
            <person name="Maillard F."/>
            <person name="Murat C."/>
            <person name="Nolan M."/>
            <person name="Ohm R.A."/>
            <person name="Pangilinan J."/>
            <person name="Pereira M.F."/>
            <person name="Perotto S."/>
            <person name="Peter M."/>
            <person name="Pfister S."/>
            <person name="Riley R."/>
            <person name="Sitrit Y."/>
            <person name="Stielow J.B."/>
            <person name="Szollosi G."/>
            <person name="Zifcakova L."/>
            <person name="Stursova M."/>
            <person name="Spatafora J.W."/>
            <person name="Tedersoo L."/>
            <person name="Vaario L.M."/>
            <person name="Yamada A."/>
            <person name="Yan M."/>
            <person name="Wang P."/>
            <person name="Xu J."/>
            <person name="Bruns T."/>
            <person name="Baldrian P."/>
            <person name="Vilgalys R."/>
            <person name="Dunand C."/>
            <person name="Henrissat B."/>
            <person name="Grigoriev I.V."/>
            <person name="Hibbett D."/>
            <person name="Nagy L.G."/>
            <person name="Martin F.M."/>
        </authorList>
    </citation>
    <scope>NUCLEOTIDE SEQUENCE</scope>
    <source>
        <strain evidence="2">Prilba</strain>
    </source>
</reference>
<feature type="region of interest" description="Disordered" evidence="1">
    <location>
        <begin position="1"/>
        <end position="72"/>
    </location>
</feature>
<evidence type="ECO:0000313" key="2">
    <source>
        <dbReference type="EMBL" id="KAF8481114.1"/>
    </source>
</evidence>
<dbReference type="Proteomes" id="UP000759537">
    <property type="component" value="Unassembled WGS sequence"/>
</dbReference>